<feature type="non-terminal residue" evidence="2">
    <location>
        <position position="1"/>
    </location>
</feature>
<evidence type="ECO:0000313" key="2">
    <source>
        <dbReference type="EMBL" id="KGB40992.1"/>
    </source>
</evidence>
<feature type="transmembrane region" description="Helical" evidence="1">
    <location>
        <begin position="160"/>
        <end position="182"/>
    </location>
</feature>
<reference evidence="2" key="1">
    <citation type="journal article" date="2012" name="Nat. Genet.">
        <title>Whole-genome sequence of Schistosoma haematobium.</title>
        <authorList>
            <person name="Young N.D."/>
            <person name="Jex A.R."/>
            <person name="Li B."/>
            <person name="Liu S."/>
            <person name="Yang L."/>
            <person name="Xiong Z."/>
            <person name="Li Y."/>
            <person name="Cantacessi C."/>
            <person name="Hall R.S."/>
            <person name="Xu X."/>
            <person name="Chen F."/>
            <person name="Wu X."/>
            <person name="Zerlotini A."/>
            <person name="Oliveira G."/>
            <person name="Hofmann A."/>
            <person name="Zhang G."/>
            <person name="Fang X."/>
            <person name="Kang Y."/>
            <person name="Campbell B.E."/>
            <person name="Loukas A."/>
            <person name="Ranganathan S."/>
            <person name="Rollinson D."/>
            <person name="Rinaldi G."/>
            <person name="Brindley P.J."/>
            <person name="Yang H."/>
            <person name="Wang J."/>
            <person name="Wang J."/>
            <person name="Gasser R.B."/>
        </authorList>
    </citation>
    <scope>NUCLEOTIDE SEQUENCE [LARGE SCALE GENOMIC DNA]</scope>
</reference>
<name>A0A095A2C6_SCHHA</name>
<keyword evidence="1" id="KW-0472">Membrane</keyword>
<feature type="non-terminal residue" evidence="2">
    <location>
        <position position="191"/>
    </location>
</feature>
<sequence>EFTPKVTCLIHPNGKIILYYDNIPPEIKGVEWKPKIVGVFWCDKKFEIITPETWINSGTLVEYESVRNYCPKYTSPEACQNATTLDITCFWCDKANICIDDTDQDAHNMKVNNCRVENPEVNEMSTQTPTKHIETTSSAGEFPNMTTEITKENLEKESPLYLYIVIPLIITFSVVCVGFIIWKCLHKRNRS</sequence>
<evidence type="ECO:0000256" key="1">
    <source>
        <dbReference type="SAM" id="Phobius"/>
    </source>
</evidence>
<keyword evidence="1" id="KW-0812">Transmembrane</keyword>
<dbReference type="AlphaFoldDB" id="A0A095A2C6"/>
<keyword evidence="1" id="KW-1133">Transmembrane helix</keyword>
<dbReference type="EMBL" id="KL251675">
    <property type="protein sequence ID" value="KGB40992.1"/>
    <property type="molecule type" value="Genomic_DNA"/>
</dbReference>
<organism evidence="2">
    <name type="scientific">Schistosoma haematobium</name>
    <name type="common">Blood fluke</name>
    <dbReference type="NCBI Taxonomy" id="6185"/>
    <lineage>
        <taxon>Eukaryota</taxon>
        <taxon>Metazoa</taxon>
        <taxon>Spiralia</taxon>
        <taxon>Lophotrochozoa</taxon>
        <taxon>Platyhelminthes</taxon>
        <taxon>Trematoda</taxon>
        <taxon>Digenea</taxon>
        <taxon>Strigeidida</taxon>
        <taxon>Schistosomatoidea</taxon>
        <taxon>Schistosomatidae</taxon>
        <taxon>Schistosoma</taxon>
    </lineage>
</organism>
<gene>
    <name evidence="2" type="ORF">MS3_09486</name>
</gene>
<proteinExistence type="predicted"/>
<accession>A0A095A2C6</accession>
<evidence type="ECO:0008006" key="3">
    <source>
        <dbReference type="Google" id="ProtNLM"/>
    </source>
</evidence>
<protein>
    <recommendedName>
        <fullName evidence="3">Egg protein CP391S-like protein</fullName>
    </recommendedName>
</protein>